<dbReference type="Gene3D" id="3.40.630.30">
    <property type="match status" value="1"/>
</dbReference>
<dbReference type="InterPro" id="IPR016181">
    <property type="entry name" value="Acyl_CoA_acyltransferase"/>
</dbReference>
<feature type="domain" description="N-acetyltransferase" evidence="3">
    <location>
        <begin position="6"/>
        <end position="143"/>
    </location>
</feature>
<sequence>MTGRATTIRPATPVDQAAVHVLAAELATTFAVTGDGFRRTFAEVLSSGGATLLVAESGGEVGGYLLGFVHPAFFADGRVGWIEELLVRPELRRQGVGASLVRAFEVRAGEAGARVVALATRRAADFYRSVGYVESAVYFRKPL</sequence>
<dbReference type="InterPro" id="IPR050832">
    <property type="entry name" value="Bact_Acetyltransf"/>
</dbReference>
<gene>
    <name evidence="4" type="ORF">WIS52_29840</name>
</gene>
<keyword evidence="1 4" id="KW-0808">Transferase</keyword>
<dbReference type="GO" id="GO:0016746">
    <property type="term" value="F:acyltransferase activity"/>
    <property type="evidence" value="ECO:0007669"/>
    <property type="project" value="UniProtKB-KW"/>
</dbReference>
<evidence type="ECO:0000259" key="3">
    <source>
        <dbReference type="PROSITE" id="PS51186"/>
    </source>
</evidence>
<dbReference type="InterPro" id="IPR000182">
    <property type="entry name" value="GNAT_dom"/>
</dbReference>
<dbReference type="RefSeq" id="WP_349301757.1">
    <property type="nucleotide sequence ID" value="NZ_JBEDNQ010000016.1"/>
</dbReference>
<dbReference type="Pfam" id="PF00583">
    <property type="entry name" value="Acetyltransf_1"/>
    <property type="match status" value="1"/>
</dbReference>
<evidence type="ECO:0000256" key="1">
    <source>
        <dbReference type="ARBA" id="ARBA00022679"/>
    </source>
</evidence>
<proteinExistence type="predicted"/>
<dbReference type="SUPFAM" id="SSF55729">
    <property type="entry name" value="Acyl-CoA N-acyltransferases (Nat)"/>
    <property type="match status" value="1"/>
</dbReference>
<accession>A0ABV1KJR6</accession>
<reference evidence="4 5" key="1">
    <citation type="submission" date="2024-03" db="EMBL/GenBank/DDBJ databases">
        <title>Draft genome sequence of Pseudonocardia nematodicida JCM 31783.</title>
        <authorList>
            <person name="Butdee W."/>
            <person name="Duangmal K."/>
        </authorList>
    </citation>
    <scope>NUCLEOTIDE SEQUENCE [LARGE SCALE GENOMIC DNA]</scope>
    <source>
        <strain evidence="4 5">JCM 31783</strain>
    </source>
</reference>
<evidence type="ECO:0000313" key="4">
    <source>
        <dbReference type="EMBL" id="MEQ3554687.1"/>
    </source>
</evidence>
<dbReference type="PROSITE" id="PS51186">
    <property type="entry name" value="GNAT"/>
    <property type="match status" value="1"/>
</dbReference>
<organism evidence="4 5">
    <name type="scientific">Pseudonocardia nematodicida</name>
    <dbReference type="NCBI Taxonomy" id="1206997"/>
    <lineage>
        <taxon>Bacteria</taxon>
        <taxon>Bacillati</taxon>
        <taxon>Actinomycetota</taxon>
        <taxon>Actinomycetes</taxon>
        <taxon>Pseudonocardiales</taxon>
        <taxon>Pseudonocardiaceae</taxon>
        <taxon>Pseudonocardia</taxon>
    </lineage>
</organism>
<comment type="caution">
    <text evidence="4">The sequence shown here is derived from an EMBL/GenBank/DDBJ whole genome shotgun (WGS) entry which is preliminary data.</text>
</comment>
<dbReference type="EC" id="2.3.1.-" evidence="4"/>
<evidence type="ECO:0000256" key="2">
    <source>
        <dbReference type="ARBA" id="ARBA00023315"/>
    </source>
</evidence>
<name>A0ABV1KJR6_9PSEU</name>
<dbReference type="CDD" id="cd04301">
    <property type="entry name" value="NAT_SF"/>
    <property type="match status" value="1"/>
</dbReference>
<evidence type="ECO:0000313" key="5">
    <source>
        <dbReference type="Proteomes" id="UP001494902"/>
    </source>
</evidence>
<keyword evidence="5" id="KW-1185">Reference proteome</keyword>
<dbReference type="EMBL" id="JBEDNQ010000016">
    <property type="protein sequence ID" value="MEQ3554687.1"/>
    <property type="molecule type" value="Genomic_DNA"/>
</dbReference>
<dbReference type="PANTHER" id="PTHR43877">
    <property type="entry name" value="AMINOALKYLPHOSPHONATE N-ACETYLTRANSFERASE-RELATED-RELATED"/>
    <property type="match status" value="1"/>
</dbReference>
<dbReference type="Proteomes" id="UP001494902">
    <property type="component" value="Unassembled WGS sequence"/>
</dbReference>
<protein>
    <submittedName>
        <fullName evidence="4">GNAT family N-acetyltransferase</fullName>
        <ecNumber evidence="4">2.3.1.-</ecNumber>
    </submittedName>
</protein>
<keyword evidence="2 4" id="KW-0012">Acyltransferase</keyword>